<keyword evidence="1 2" id="KW-0238">DNA-binding</keyword>
<dbReference type="PANTHER" id="PTHR30055:SF226">
    <property type="entry name" value="HTH-TYPE TRANSCRIPTIONAL REGULATOR PKSA"/>
    <property type="match status" value="1"/>
</dbReference>
<sequence length="187" mass="21870">MSIKYEQILEAAYKLFAENGFEKTSLSMIAKEVGVTKPAIYYYFSSKEELIKELFKVIVKEINFSKFFSICKYSKENFETQLIHDGIRMIQVQKKDVYYSKILNEYVVLSMREEKYGDWLQEILQDYLEGFIEILHFGVELGVLKNEKIEAKAQLLTLVVEGLDKYVGSSFNLHVEEIWSLTVKSIL</sequence>
<comment type="caution">
    <text evidence="4">The sequence shown here is derived from an EMBL/GenBank/DDBJ whole genome shotgun (WGS) entry which is preliminary data.</text>
</comment>
<reference evidence="4 5" key="1">
    <citation type="submission" date="2024-01" db="EMBL/GenBank/DDBJ databases">
        <title>Seven novel Bacillus-like species.</title>
        <authorList>
            <person name="Liu G."/>
        </authorList>
    </citation>
    <scope>NUCLEOTIDE SEQUENCE [LARGE SCALE GENOMIC DNA]</scope>
    <source>
        <strain evidence="4 5">FJAT-51639</strain>
    </source>
</reference>
<evidence type="ECO:0000256" key="2">
    <source>
        <dbReference type="PROSITE-ProRule" id="PRU00335"/>
    </source>
</evidence>
<gene>
    <name evidence="4" type="ORF">WAZ07_22325</name>
</gene>
<evidence type="ECO:0000313" key="4">
    <source>
        <dbReference type="EMBL" id="MEI4803909.1"/>
    </source>
</evidence>
<name>A0ABU8FMI7_9BACI</name>
<dbReference type="Gene3D" id="1.10.357.10">
    <property type="entry name" value="Tetracycline Repressor, domain 2"/>
    <property type="match status" value="2"/>
</dbReference>
<feature type="DNA-binding region" description="H-T-H motif" evidence="2">
    <location>
        <begin position="25"/>
        <end position="44"/>
    </location>
</feature>
<dbReference type="InterPro" id="IPR001647">
    <property type="entry name" value="HTH_TetR"/>
</dbReference>
<evidence type="ECO:0000313" key="5">
    <source>
        <dbReference type="Proteomes" id="UP001372526"/>
    </source>
</evidence>
<dbReference type="Pfam" id="PF00440">
    <property type="entry name" value="TetR_N"/>
    <property type="match status" value="1"/>
</dbReference>
<dbReference type="PANTHER" id="PTHR30055">
    <property type="entry name" value="HTH-TYPE TRANSCRIPTIONAL REGULATOR RUTR"/>
    <property type="match status" value="1"/>
</dbReference>
<evidence type="ECO:0000256" key="1">
    <source>
        <dbReference type="ARBA" id="ARBA00023125"/>
    </source>
</evidence>
<protein>
    <submittedName>
        <fullName evidence="4">TetR/AcrR family transcriptional regulator</fullName>
    </submittedName>
</protein>
<dbReference type="EMBL" id="JBAWSX010000019">
    <property type="protein sequence ID" value="MEI4803909.1"/>
    <property type="molecule type" value="Genomic_DNA"/>
</dbReference>
<dbReference type="Proteomes" id="UP001372526">
    <property type="component" value="Unassembled WGS sequence"/>
</dbReference>
<dbReference type="PRINTS" id="PR00455">
    <property type="entry name" value="HTHTETR"/>
</dbReference>
<feature type="domain" description="HTH tetR-type" evidence="3">
    <location>
        <begin position="2"/>
        <end position="62"/>
    </location>
</feature>
<dbReference type="InterPro" id="IPR023772">
    <property type="entry name" value="DNA-bd_HTH_TetR-type_CS"/>
</dbReference>
<evidence type="ECO:0000259" key="3">
    <source>
        <dbReference type="PROSITE" id="PS50977"/>
    </source>
</evidence>
<dbReference type="InterPro" id="IPR009057">
    <property type="entry name" value="Homeodomain-like_sf"/>
</dbReference>
<keyword evidence="5" id="KW-1185">Reference proteome</keyword>
<dbReference type="RefSeq" id="WP_336474205.1">
    <property type="nucleotide sequence ID" value="NZ_JBAWSX010000019.1"/>
</dbReference>
<organism evidence="4 5">
    <name type="scientific">Bacillus bruguierae</name>
    <dbReference type="NCBI Taxonomy" id="3127667"/>
    <lineage>
        <taxon>Bacteria</taxon>
        <taxon>Bacillati</taxon>
        <taxon>Bacillota</taxon>
        <taxon>Bacilli</taxon>
        <taxon>Bacillales</taxon>
        <taxon>Bacillaceae</taxon>
        <taxon>Bacillus</taxon>
    </lineage>
</organism>
<dbReference type="InterPro" id="IPR050109">
    <property type="entry name" value="HTH-type_TetR-like_transc_reg"/>
</dbReference>
<accession>A0ABU8FMI7</accession>
<dbReference type="PROSITE" id="PS01081">
    <property type="entry name" value="HTH_TETR_1"/>
    <property type="match status" value="1"/>
</dbReference>
<dbReference type="SUPFAM" id="SSF46689">
    <property type="entry name" value="Homeodomain-like"/>
    <property type="match status" value="1"/>
</dbReference>
<dbReference type="PROSITE" id="PS50977">
    <property type="entry name" value="HTH_TETR_2"/>
    <property type="match status" value="1"/>
</dbReference>
<proteinExistence type="predicted"/>